<feature type="domain" description="Putative heavy-metal chelation" evidence="2">
    <location>
        <begin position="168"/>
        <end position="251"/>
    </location>
</feature>
<dbReference type="Gene3D" id="3.40.50.11590">
    <property type="match status" value="1"/>
</dbReference>
<evidence type="ECO:0000259" key="2">
    <source>
        <dbReference type="Pfam" id="PF04016"/>
    </source>
</evidence>
<dbReference type="InterPro" id="IPR007161">
    <property type="entry name" value="DUF364"/>
</dbReference>
<gene>
    <name evidence="3" type="ORF">JQS43_24650</name>
</gene>
<name>A0A895YJ46_9ACTN</name>
<protein>
    <recommendedName>
        <fullName evidence="2">Putative heavy-metal chelation domain-containing protein</fullName>
    </recommendedName>
</protein>
<feature type="region of interest" description="Disordered" evidence="1">
    <location>
        <begin position="1"/>
        <end position="29"/>
    </location>
</feature>
<accession>A0A895YJ46</accession>
<dbReference type="KEGG" id="nhy:JQS43_24650"/>
<dbReference type="AlphaFoldDB" id="A0A895YJ46"/>
<reference evidence="3" key="1">
    <citation type="submission" date="2021-02" db="EMBL/GenBank/DDBJ databases">
        <title>Natrosporangium hydrolyticum gen. nov., sp. nov, a haloalkaliphilic actinobacterium from a soda solonchak soil.</title>
        <authorList>
            <person name="Sorokin D.Y."/>
            <person name="Khijniak T.V."/>
            <person name="Zakharycheva A.P."/>
            <person name="Boueva O.V."/>
            <person name="Ariskina E.V."/>
            <person name="Hahnke R.L."/>
            <person name="Bunk B."/>
            <person name="Sproer C."/>
            <person name="Schumann P."/>
            <person name="Evtushenko L.I."/>
            <person name="Kublanov I.V."/>
        </authorList>
    </citation>
    <scope>NUCLEOTIDE SEQUENCE</scope>
    <source>
        <strain evidence="3">DSM 106523</strain>
    </source>
</reference>
<dbReference type="EMBL" id="CP070499">
    <property type="protein sequence ID" value="QSB14616.1"/>
    <property type="molecule type" value="Genomic_DNA"/>
</dbReference>
<evidence type="ECO:0000313" key="3">
    <source>
        <dbReference type="EMBL" id="QSB14616.1"/>
    </source>
</evidence>
<proteinExistence type="predicted"/>
<dbReference type="Pfam" id="PF04016">
    <property type="entry name" value="DUF364"/>
    <property type="match status" value="1"/>
</dbReference>
<dbReference type="Proteomes" id="UP000662857">
    <property type="component" value="Chromosome"/>
</dbReference>
<dbReference type="SUPFAM" id="SSF159713">
    <property type="entry name" value="Dhaf3308-like"/>
    <property type="match status" value="1"/>
</dbReference>
<evidence type="ECO:0000313" key="4">
    <source>
        <dbReference type="Proteomes" id="UP000662857"/>
    </source>
</evidence>
<sequence>MTAADTTTSSSGGAPGVAAPGEPAAPTVTVPDPVAELAAAVRAGQLGPDPTETRVSVGFVTRQGAHHPGRGTWYRNQAVSLRVGAAVGSCAVEPGEADDDVIADCAGRDIHSLLDHPTPAVRFAALDAYLLASRPHAAAVQAGQAEPVTVPAGDSLTKSLARAQAVVGLLPVRAGQRVLVVGVVNSLLAQLRRRGVGYLPCDRAGGETEWGEPVLADAADGLARGCDALLVSGMTLGNGSFPPLLAYARRAGVPLVVFAQTGSGVVPRLLRAGVTAASAEPYPFFWLHGEPTVLYHYRSPDRAAGRPPADRGEAS</sequence>
<keyword evidence="4" id="KW-1185">Reference proteome</keyword>
<organism evidence="3 4">
    <name type="scientific">Natronosporangium hydrolyticum</name>
    <dbReference type="NCBI Taxonomy" id="2811111"/>
    <lineage>
        <taxon>Bacteria</taxon>
        <taxon>Bacillati</taxon>
        <taxon>Actinomycetota</taxon>
        <taxon>Actinomycetes</taxon>
        <taxon>Micromonosporales</taxon>
        <taxon>Micromonosporaceae</taxon>
        <taxon>Natronosporangium</taxon>
    </lineage>
</organism>
<evidence type="ECO:0000256" key="1">
    <source>
        <dbReference type="SAM" id="MobiDB-lite"/>
    </source>
</evidence>
<dbReference type="RefSeq" id="WP_239676764.1">
    <property type="nucleotide sequence ID" value="NZ_CP070499.1"/>
</dbReference>